<dbReference type="EMBL" id="RBVX01000008">
    <property type="protein sequence ID" value="RSL33365.1"/>
    <property type="molecule type" value="Genomic_DNA"/>
</dbReference>
<dbReference type="Pfam" id="PF00528">
    <property type="entry name" value="BPD_transp_1"/>
    <property type="match status" value="1"/>
</dbReference>
<feature type="transmembrane region" description="Helical" evidence="9">
    <location>
        <begin position="88"/>
        <end position="108"/>
    </location>
</feature>
<dbReference type="PANTHER" id="PTHR30183:SF3">
    <property type="entry name" value="MOLYBDENUM TRANSPORT SYSTEM PERMEASE PROTEIN MODB"/>
    <property type="match status" value="1"/>
</dbReference>
<keyword evidence="6 9" id="KW-0812">Transmembrane</keyword>
<dbReference type="GO" id="GO:0005886">
    <property type="term" value="C:plasma membrane"/>
    <property type="evidence" value="ECO:0007669"/>
    <property type="project" value="UniProtKB-SubCell"/>
</dbReference>
<protein>
    <recommendedName>
        <fullName evidence="10">Molybdenum transport system permease</fullName>
    </recommendedName>
</protein>
<dbReference type="SUPFAM" id="SSF161098">
    <property type="entry name" value="MetI-like"/>
    <property type="match status" value="1"/>
</dbReference>
<evidence type="ECO:0000256" key="7">
    <source>
        <dbReference type="ARBA" id="ARBA00022989"/>
    </source>
</evidence>
<evidence type="ECO:0000256" key="9">
    <source>
        <dbReference type="RuleBase" id="RU363032"/>
    </source>
</evidence>
<dbReference type="InterPro" id="IPR000515">
    <property type="entry name" value="MetI-like"/>
</dbReference>
<evidence type="ECO:0000256" key="1">
    <source>
        <dbReference type="ARBA" id="ARBA00004651"/>
    </source>
</evidence>
<evidence type="ECO:0000256" key="10">
    <source>
        <dbReference type="RuleBase" id="RU365097"/>
    </source>
</evidence>
<dbReference type="PROSITE" id="PS50928">
    <property type="entry name" value="ABC_TM1"/>
    <property type="match status" value="1"/>
</dbReference>
<dbReference type="CDD" id="cd06261">
    <property type="entry name" value="TM_PBP2"/>
    <property type="match status" value="1"/>
</dbReference>
<feature type="transmembrane region" description="Helical" evidence="9">
    <location>
        <begin position="136"/>
        <end position="157"/>
    </location>
</feature>
<proteinExistence type="inferred from homology"/>
<keyword evidence="5 10" id="KW-0500">Molybdenum</keyword>
<keyword evidence="3 9" id="KW-0813">Transport</keyword>
<evidence type="ECO:0000256" key="6">
    <source>
        <dbReference type="ARBA" id="ARBA00022692"/>
    </source>
</evidence>
<sequence>MTYTVSFWNPIVLSLQTALTALLIVLILGMTAAKFMVRNTFPGKTLLETIFLLPTVLPPTVTGFLLIILFGSQGFIGTFIQSIFQKNIMFTWTAAVVTATVVAFPFMYQSVKTGLKQVDENVEHAARTDGANEWQVFFFISLPLCFRSIVSGTILSFTRALGEFGATFMFAGNLPGITQTVPIAIFTSMEAGNMDLAWAWVASIVTISFIMLFILRKFTV</sequence>
<feature type="transmembrane region" description="Helical" evidence="9">
    <location>
        <begin position="164"/>
        <end position="185"/>
    </location>
</feature>
<dbReference type="AlphaFoldDB" id="A0A3R9QLD3"/>
<evidence type="ECO:0000256" key="8">
    <source>
        <dbReference type="ARBA" id="ARBA00023136"/>
    </source>
</evidence>
<comment type="similarity">
    <text evidence="2 10">Belongs to the binding-protein-dependent transport system permease family. CysTW subfamily.</text>
</comment>
<dbReference type="InterPro" id="IPR011867">
    <property type="entry name" value="ModB_ABC"/>
</dbReference>
<dbReference type="PANTHER" id="PTHR30183">
    <property type="entry name" value="MOLYBDENUM TRANSPORT SYSTEM PERMEASE PROTEIN MODB"/>
    <property type="match status" value="1"/>
</dbReference>
<evidence type="ECO:0000256" key="4">
    <source>
        <dbReference type="ARBA" id="ARBA00022475"/>
    </source>
</evidence>
<dbReference type="NCBIfam" id="TIGR02141">
    <property type="entry name" value="modB_ABC"/>
    <property type="match status" value="1"/>
</dbReference>
<dbReference type="OrthoDB" id="9795403at2"/>
<feature type="transmembrane region" description="Helical" evidence="9">
    <location>
        <begin position="12"/>
        <end position="36"/>
    </location>
</feature>
<dbReference type="Gene3D" id="1.10.3720.10">
    <property type="entry name" value="MetI-like"/>
    <property type="match status" value="1"/>
</dbReference>
<feature type="transmembrane region" description="Helical" evidence="9">
    <location>
        <begin position="56"/>
        <end position="76"/>
    </location>
</feature>
<evidence type="ECO:0000313" key="12">
    <source>
        <dbReference type="EMBL" id="RSL33365.1"/>
    </source>
</evidence>
<organism evidence="12 13">
    <name type="scientific">Salibacterium salarium</name>
    <dbReference type="NCBI Taxonomy" id="284579"/>
    <lineage>
        <taxon>Bacteria</taxon>
        <taxon>Bacillati</taxon>
        <taxon>Bacillota</taxon>
        <taxon>Bacilli</taxon>
        <taxon>Bacillales</taxon>
        <taxon>Bacillaceae</taxon>
    </lineage>
</organism>
<name>A0A3R9QLD3_9BACI</name>
<dbReference type="InterPro" id="IPR035906">
    <property type="entry name" value="MetI-like_sf"/>
</dbReference>
<comment type="function">
    <text evidence="10">Part of the binding-protein-dependent transport system for molybdenum; probably responsible for the translocation of the substrate across the membrane.</text>
</comment>
<reference evidence="12 13" key="1">
    <citation type="submission" date="2018-10" db="EMBL/GenBank/DDBJ databases">
        <title>Draft genome sequence of Bacillus salarius IM0101, isolated from a hypersaline soil in Inner Mongolia, China.</title>
        <authorList>
            <person name="Yamprayoonswat W."/>
            <person name="Boonvisut S."/>
            <person name="Jumpathong W."/>
            <person name="Sittihan S."/>
            <person name="Ruangsuj P."/>
            <person name="Wanthongcharoen S."/>
            <person name="Thongpramul N."/>
            <person name="Pimmason S."/>
            <person name="Yu B."/>
            <person name="Yasawong M."/>
        </authorList>
    </citation>
    <scope>NUCLEOTIDE SEQUENCE [LARGE SCALE GENOMIC DNA]</scope>
    <source>
        <strain evidence="12 13">IM0101</strain>
    </source>
</reference>
<dbReference type="RefSeq" id="WP_125555770.1">
    <property type="nucleotide sequence ID" value="NZ_RBVX01000008.1"/>
</dbReference>
<accession>A0A3R9QLD3</accession>
<evidence type="ECO:0000256" key="3">
    <source>
        <dbReference type="ARBA" id="ARBA00022448"/>
    </source>
</evidence>
<dbReference type="Proteomes" id="UP000275076">
    <property type="component" value="Unassembled WGS sequence"/>
</dbReference>
<comment type="caution">
    <text evidence="12">The sequence shown here is derived from an EMBL/GenBank/DDBJ whole genome shotgun (WGS) entry which is preliminary data.</text>
</comment>
<keyword evidence="4 10" id="KW-1003">Cell membrane</keyword>
<evidence type="ECO:0000259" key="11">
    <source>
        <dbReference type="PROSITE" id="PS50928"/>
    </source>
</evidence>
<evidence type="ECO:0000256" key="5">
    <source>
        <dbReference type="ARBA" id="ARBA00022505"/>
    </source>
</evidence>
<feature type="domain" description="ABC transmembrane type-1" evidence="11">
    <location>
        <begin position="11"/>
        <end position="219"/>
    </location>
</feature>
<gene>
    <name evidence="12" type="primary">modB</name>
    <name evidence="12" type="ORF">D7Z54_10355</name>
</gene>
<feature type="transmembrane region" description="Helical" evidence="9">
    <location>
        <begin position="197"/>
        <end position="215"/>
    </location>
</feature>
<comment type="subcellular location">
    <subcellularLocation>
        <location evidence="1 9">Cell membrane</location>
        <topology evidence="1 9">Multi-pass membrane protein</topology>
    </subcellularLocation>
</comment>
<keyword evidence="13" id="KW-1185">Reference proteome</keyword>
<keyword evidence="7 9" id="KW-1133">Transmembrane helix</keyword>
<evidence type="ECO:0000313" key="13">
    <source>
        <dbReference type="Proteomes" id="UP000275076"/>
    </source>
</evidence>
<keyword evidence="8 9" id="KW-0472">Membrane</keyword>
<dbReference type="GO" id="GO:0015098">
    <property type="term" value="F:molybdate ion transmembrane transporter activity"/>
    <property type="evidence" value="ECO:0007669"/>
    <property type="project" value="UniProtKB-UniRule"/>
</dbReference>
<evidence type="ECO:0000256" key="2">
    <source>
        <dbReference type="ARBA" id="ARBA00007069"/>
    </source>
</evidence>